<organism evidence="2">
    <name type="scientific">hydrothermal vent metagenome</name>
    <dbReference type="NCBI Taxonomy" id="652676"/>
    <lineage>
        <taxon>unclassified sequences</taxon>
        <taxon>metagenomes</taxon>
        <taxon>ecological metagenomes</taxon>
    </lineage>
</organism>
<dbReference type="InterPro" id="IPR011227">
    <property type="entry name" value="UCP029730"/>
</dbReference>
<feature type="region of interest" description="Disordered" evidence="1">
    <location>
        <begin position="1"/>
        <end position="33"/>
    </location>
</feature>
<dbReference type="SUPFAM" id="SSF53187">
    <property type="entry name" value="Zn-dependent exopeptidases"/>
    <property type="match status" value="1"/>
</dbReference>
<dbReference type="EMBL" id="UOEM01000017">
    <property type="protein sequence ID" value="VAW10602.1"/>
    <property type="molecule type" value="Genomic_DNA"/>
</dbReference>
<dbReference type="AlphaFoldDB" id="A0A3B0T825"/>
<reference evidence="2" key="1">
    <citation type="submission" date="2018-06" db="EMBL/GenBank/DDBJ databases">
        <authorList>
            <person name="Zhirakovskaya E."/>
        </authorList>
    </citation>
    <scope>NUCLEOTIDE SEQUENCE</scope>
</reference>
<sequence>MPGAERQTDRPDADAARGGTPAPDTVLGNIPPGGIAVTEGDPLAGDYVLICEHASNFIPPPLANLGLDTGDLGAHIAWDIGALDLARELSHRLGCGLIRAAVSRLVIDLNRPEGAIDLIPQVSETTPVPGNRDLDRAAIQARVSACYTPFHNRLREVFDARVRAGRPTHIISVHSFTPNYKGQDRSWHAGIIHDGKSDFAPRLLARLRGEPGLIVGENQPYTPADRVYHTLSVHGDARGLPTAMIEVRNDCLGNRRDIGAWADRLAGAISKAGDKGEARREAV</sequence>
<gene>
    <name evidence="2" type="ORF">MNBD_ALPHA09-1409</name>
</gene>
<evidence type="ECO:0000313" key="2">
    <source>
        <dbReference type="EMBL" id="VAW10602.1"/>
    </source>
</evidence>
<dbReference type="Pfam" id="PF05013">
    <property type="entry name" value="FGase"/>
    <property type="match status" value="1"/>
</dbReference>
<proteinExistence type="predicted"/>
<evidence type="ECO:0000256" key="1">
    <source>
        <dbReference type="SAM" id="MobiDB-lite"/>
    </source>
</evidence>
<evidence type="ECO:0008006" key="3">
    <source>
        <dbReference type="Google" id="ProtNLM"/>
    </source>
</evidence>
<dbReference type="Gene3D" id="3.40.630.40">
    <property type="entry name" value="Zn-dependent exopeptidases"/>
    <property type="match status" value="1"/>
</dbReference>
<accession>A0A3B0T825</accession>
<dbReference type="InterPro" id="IPR007709">
    <property type="entry name" value="N-FG_amidohydro"/>
</dbReference>
<protein>
    <recommendedName>
        <fullName evidence="3">N-formylglutamate deformylase</fullName>
    </recommendedName>
</protein>
<feature type="compositionally biased region" description="Basic and acidic residues" evidence="1">
    <location>
        <begin position="1"/>
        <end position="15"/>
    </location>
</feature>
<name>A0A3B0T825_9ZZZZ</name>
<dbReference type="PIRSF" id="PIRSF029730">
    <property type="entry name" value="UCP029730"/>
    <property type="match status" value="1"/>
</dbReference>